<dbReference type="AlphaFoldDB" id="A0A2U3QEA8"/>
<evidence type="ECO:0000313" key="2">
    <source>
        <dbReference type="Proteomes" id="UP000245125"/>
    </source>
</evidence>
<sequence>MCYTCGCGMPDADMGDPRNITNKTFEEAAKAAGETPEEAKKNALKLLKKILKEEK</sequence>
<keyword evidence="2" id="KW-1185">Reference proteome</keyword>
<name>A0A2U3QEA8_9BACT</name>
<reference evidence="2" key="1">
    <citation type="submission" date="2018-03" db="EMBL/GenBank/DDBJ databases">
        <authorList>
            <person name="Zecchin S."/>
        </authorList>
    </citation>
    <scope>NUCLEOTIDE SEQUENCE [LARGE SCALE GENOMIC DNA]</scope>
</reference>
<dbReference type="Proteomes" id="UP000245125">
    <property type="component" value="Unassembled WGS sequence"/>
</dbReference>
<organism evidence="1 2">
    <name type="scientific">Candidatus Sulfobium mesophilum</name>
    <dbReference type="NCBI Taxonomy" id="2016548"/>
    <lineage>
        <taxon>Bacteria</taxon>
        <taxon>Pseudomonadati</taxon>
        <taxon>Nitrospirota</taxon>
        <taxon>Nitrospiria</taxon>
        <taxon>Nitrospirales</taxon>
        <taxon>Nitrospiraceae</taxon>
        <taxon>Candidatus Sulfobium</taxon>
    </lineage>
</organism>
<accession>A0A2U3QEA8</accession>
<evidence type="ECO:0000313" key="1">
    <source>
        <dbReference type="EMBL" id="SPP99675.1"/>
    </source>
</evidence>
<proteinExistence type="predicted"/>
<dbReference type="EMBL" id="OUUY01000009">
    <property type="protein sequence ID" value="SPP99675.1"/>
    <property type="molecule type" value="Genomic_DNA"/>
</dbReference>
<protein>
    <submittedName>
        <fullName evidence="1">Uncharacterized protein</fullName>
    </submittedName>
</protein>
<gene>
    <name evidence="1" type="ORF">NBG4_1060008</name>
</gene>